<organism evidence="2 3">
    <name type="scientific">Pseudomonas antarctica</name>
    <dbReference type="NCBI Taxonomy" id="219572"/>
    <lineage>
        <taxon>Bacteria</taxon>
        <taxon>Pseudomonadati</taxon>
        <taxon>Pseudomonadota</taxon>
        <taxon>Gammaproteobacteria</taxon>
        <taxon>Pseudomonadales</taxon>
        <taxon>Pseudomonadaceae</taxon>
        <taxon>Pseudomonas</taxon>
    </lineage>
</organism>
<reference evidence="1 4" key="1">
    <citation type="submission" date="2015-01" db="EMBL/GenBank/DDBJ databases">
        <title>Genome Sequence of Pseudomonas antarctica CMS 35.</title>
        <authorList>
            <person name="Voget S."/>
            <person name="Chow J."/>
            <person name="Daniel R."/>
            <person name="Streit W."/>
        </authorList>
    </citation>
    <scope>NUCLEOTIDE SEQUENCE [LARGE SCALE GENOMIC DNA]</scope>
    <source>
        <strain evidence="1 4">CMS 35</strain>
    </source>
</reference>
<evidence type="ECO:0000313" key="1">
    <source>
        <dbReference type="EMBL" id="KAF2406652.1"/>
    </source>
</evidence>
<evidence type="ECO:0000313" key="4">
    <source>
        <dbReference type="Proteomes" id="UP000748067"/>
    </source>
</evidence>
<dbReference type="EMBL" id="LT629704">
    <property type="protein sequence ID" value="SDN49281.1"/>
    <property type="molecule type" value="Genomic_DNA"/>
</dbReference>
<sequence>MSETPTPQQDRLLAVLPGEVGHRLFPELEWVSVPVGRVLYDLGGVPQTDRLLPSARPMRLNRPGYHAVPAMCINQGMEHRLATITPQEDWR</sequence>
<dbReference type="EMBL" id="JXDI01000003">
    <property type="protein sequence ID" value="KAF2406652.1"/>
    <property type="molecule type" value="Genomic_DNA"/>
</dbReference>
<dbReference type="Proteomes" id="UP000182470">
    <property type="component" value="Chromosome I"/>
</dbReference>
<proteinExistence type="predicted"/>
<name>A0A1H0BUI6_9PSED</name>
<evidence type="ECO:0000313" key="2">
    <source>
        <dbReference type="EMBL" id="SDN49281.1"/>
    </source>
</evidence>
<reference evidence="2 3" key="2">
    <citation type="submission" date="2016-10" db="EMBL/GenBank/DDBJ databases">
        <authorList>
            <person name="de Groot N.N."/>
        </authorList>
    </citation>
    <scope>NUCLEOTIDE SEQUENCE [LARGE SCALE GENOMIC DNA]</scope>
    <source>
        <strain evidence="2 3">BS2772</strain>
    </source>
</reference>
<gene>
    <name evidence="1" type="ORF">PSAN_48290</name>
    <name evidence="2" type="ORF">SAMN04490179_4489</name>
</gene>
<dbReference type="Proteomes" id="UP000748067">
    <property type="component" value="Unassembled WGS sequence"/>
</dbReference>
<protein>
    <submittedName>
        <fullName evidence="2">Uncharacterized protein</fullName>
    </submittedName>
</protein>
<evidence type="ECO:0000313" key="3">
    <source>
        <dbReference type="Proteomes" id="UP000182470"/>
    </source>
</evidence>
<dbReference type="AlphaFoldDB" id="A0A1H0BUI6"/>
<accession>A0A1H0BUI6</accession>
<keyword evidence="4" id="KW-1185">Reference proteome</keyword>